<dbReference type="InterPro" id="IPR011118">
    <property type="entry name" value="Tannase/feruloyl_esterase"/>
</dbReference>
<reference evidence="8 9" key="1">
    <citation type="submission" date="2022-03" db="EMBL/GenBank/DDBJ databases">
        <title>Genome data of Colletotrichum spp.</title>
        <authorList>
            <person name="Utami Y.D."/>
            <person name="Hiruma K."/>
        </authorList>
    </citation>
    <scope>NUCLEOTIDE SEQUENCE [LARGE SCALE GENOMIC DNA]</scope>
    <source>
        <strain evidence="8 9">MAFF 239500</strain>
    </source>
</reference>
<organism evidence="8 9">
    <name type="scientific">Colletotrichum spaethianum</name>
    <dbReference type="NCBI Taxonomy" id="700344"/>
    <lineage>
        <taxon>Eukaryota</taxon>
        <taxon>Fungi</taxon>
        <taxon>Dikarya</taxon>
        <taxon>Ascomycota</taxon>
        <taxon>Pezizomycotina</taxon>
        <taxon>Sordariomycetes</taxon>
        <taxon>Hypocreomycetidae</taxon>
        <taxon>Glomerellales</taxon>
        <taxon>Glomerellaceae</taxon>
        <taxon>Colletotrichum</taxon>
        <taxon>Colletotrichum spaethianum species complex</taxon>
    </lineage>
</organism>
<comment type="similarity">
    <text evidence="7">Belongs to the tannase family.</text>
</comment>
<comment type="catalytic activity">
    <reaction evidence="6">
        <text>feruloyl-polysaccharide + H2O = ferulate + polysaccharide.</text>
        <dbReference type="EC" id="3.1.1.73"/>
    </reaction>
</comment>
<evidence type="ECO:0000313" key="9">
    <source>
        <dbReference type="Proteomes" id="UP001055115"/>
    </source>
</evidence>
<evidence type="ECO:0000256" key="3">
    <source>
        <dbReference type="ARBA" id="ARBA00022729"/>
    </source>
</evidence>
<accession>A0AA37NV37</accession>
<dbReference type="Pfam" id="PF07519">
    <property type="entry name" value="Tannase"/>
    <property type="match status" value="2"/>
</dbReference>
<keyword evidence="3" id="KW-0732">Signal</keyword>
<name>A0AA37NV37_9PEZI</name>
<keyword evidence="1" id="KW-0719">Serine esterase</keyword>
<dbReference type="EMBL" id="BQXU01000005">
    <property type="protein sequence ID" value="GKT42802.1"/>
    <property type="molecule type" value="Genomic_DNA"/>
</dbReference>
<dbReference type="GO" id="GO:0030600">
    <property type="term" value="F:feruloyl esterase activity"/>
    <property type="evidence" value="ECO:0007669"/>
    <property type="project" value="UniProtKB-EC"/>
</dbReference>
<dbReference type="GeneID" id="73323785"/>
<evidence type="ECO:0000256" key="7">
    <source>
        <dbReference type="RuleBase" id="RU361238"/>
    </source>
</evidence>
<dbReference type="PANTHER" id="PTHR33938">
    <property type="entry name" value="FERULOYL ESTERASE B-RELATED"/>
    <property type="match status" value="1"/>
</dbReference>
<evidence type="ECO:0000256" key="2">
    <source>
        <dbReference type="ARBA" id="ARBA00022651"/>
    </source>
</evidence>
<dbReference type="PANTHER" id="PTHR33938:SF15">
    <property type="entry name" value="FERULOYL ESTERASE B-RELATED"/>
    <property type="match status" value="1"/>
</dbReference>
<evidence type="ECO:0000256" key="5">
    <source>
        <dbReference type="ARBA" id="ARBA00023157"/>
    </source>
</evidence>
<keyword evidence="5" id="KW-1015">Disulfide bond</keyword>
<dbReference type="RefSeq" id="XP_049125152.1">
    <property type="nucleotide sequence ID" value="XM_049269195.1"/>
</dbReference>
<protein>
    <recommendedName>
        <fullName evidence="7">Carboxylic ester hydrolase</fullName>
        <ecNumber evidence="7">3.1.1.-</ecNumber>
    </recommendedName>
</protein>
<sequence>MDQLGEYPPACEINAITSAALKTCDGADGIEDGGVADTDSCLFDSATVPGSTVNCTALGSERKVSAAAAGIVRRVWDGARRASNTTIWFGASNEAILTGSITDVAVVPTTCAANGTRTDDWLKVFLLKNSSATAANMTHADDFSRFFLAPSVNHCFGGNGAYPASTFDAMREWVENGMAPDTLMASTVWFTPAF</sequence>
<evidence type="ECO:0000313" key="8">
    <source>
        <dbReference type="EMBL" id="GKT42802.1"/>
    </source>
</evidence>
<dbReference type="GO" id="GO:0045493">
    <property type="term" value="P:xylan catabolic process"/>
    <property type="evidence" value="ECO:0007669"/>
    <property type="project" value="UniProtKB-KW"/>
</dbReference>
<evidence type="ECO:0000256" key="1">
    <source>
        <dbReference type="ARBA" id="ARBA00022487"/>
    </source>
</evidence>
<evidence type="ECO:0000256" key="6">
    <source>
        <dbReference type="ARBA" id="ARBA00034075"/>
    </source>
</evidence>
<keyword evidence="2" id="KW-0624">Polysaccharide degradation</keyword>
<evidence type="ECO:0000256" key="4">
    <source>
        <dbReference type="ARBA" id="ARBA00022801"/>
    </source>
</evidence>
<dbReference type="EC" id="3.1.1.-" evidence="7"/>
<comment type="caution">
    <text evidence="8">The sequence shown here is derived from an EMBL/GenBank/DDBJ whole genome shotgun (WGS) entry which is preliminary data.</text>
</comment>
<dbReference type="AlphaFoldDB" id="A0AA37NV37"/>
<proteinExistence type="inferred from homology"/>
<keyword evidence="4 7" id="KW-0378">Hydrolase</keyword>
<keyword evidence="2" id="KW-0119">Carbohydrate metabolism</keyword>
<gene>
    <name evidence="8" type="ORF">ColSpa_02983</name>
</gene>
<keyword evidence="9" id="KW-1185">Reference proteome</keyword>
<keyword evidence="2" id="KW-0858">Xylan degradation</keyword>
<dbReference type="Proteomes" id="UP001055115">
    <property type="component" value="Unassembled WGS sequence"/>
</dbReference>